<evidence type="ECO:0000256" key="1">
    <source>
        <dbReference type="ARBA" id="ARBA00009865"/>
    </source>
</evidence>
<dbReference type="Proteomes" id="UP001165302">
    <property type="component" value="Unassembled WGS sequence"/>
</dbReference>
<dbReference type="Gene3D" id="2.115.10.20">
    <property type="entry name" value="Glycosyl hydrolase domain, family 43"/>
    <property type="match status" value="1"/>
</dbReference>
<comment type="caution">
    <text evidence="5">The sequence shown here is derived from an EMBL/GenBank/DDBJ whole genome shotgun (WGS) entry which is preliminary data.</text>
</comment>
<evidence type="ECO:0000256" key="2">
    <source>
        <dbReference type="ARBA" id="ARBA00022801"/>
    </source>
</evidence>
<evidence type="ECO:0000256" key="3">
    <source>
        <dbReference type="ARBA" id="ARBA00023295"/>
    </source>
</evidence>
<dbReference type="InterPro" id="IPR023296">
    <property type="entry name" value="Glyco_hydro_beta-prop_sf"/>
</dbReference>
<evidence type="ECO:0000256" key="4">
    <source>
        <dbReference type="RuleBase" id="RU361187"/>
    </source>
</evidence>
<protein>
    <submittedName>
        <fullName evidence="5">Family 43 glycosylhydrolase</fullName>
    </submittedName>
</protein>
<evidence type="ECO:0000313" key="6">
    <source>
        <dbReference type="Proteomes" id="UP001165302"/>
    </source>
</evidence>
<dbReference type="PANTHER" id="PTHR22925:SF3">
    <property type="entry name" value="GLYCOSYL HYDROLASE FAMILY PROTEIN 43"/>
    <property type="match status" value="1"/>
</dbReference>
<dbReference type="SUPFAM" id="SSF75005">
    <property type="entry name" value="Arabinanase/levansucrase/invertase"/>
    <property type="match status" value="1"/>
</dbReference>
<dbReference type="EMBL" id="JADEYP010000001">
    <property type="protein sequence ID" value="MCA5003556.1"/>
    <property type="molecule type" value="Genomic_DNA"/>
</dbReference>
<keyword evidence="2 4" id="KW-0378">Hydrolase</keyword>
<dbReference type="PANTHER" id="PTHR22925">
    <property type="entry name" value="GLYCOSYL HYDROLASE 43 FAMILY MEMBER"/>
    <property type="match status" value="1"/>
</dbReference>
<name>A0ABS7Z099_9SPHI</name>
<comment type="similarity">
    <text evidence="1 4">Belongs to the glycosyl hydrolase 43 family.</text>
</comment>
<keyword evidence="3 4" id="KW-0326">Glycosidase</keyword>
<dbReference type="InterPro" id="IPR006710">
    <property type="entry name" value="Glyco_hydro_43"/>
</dbReference>
<dbReference type="Pfam" id="PF04616">
    <property type="entry name" value="Glyco_hydro_43"/>
    <property type="match status" value="1"/>
</dbReference>
<organism evidence="5 6">
    <name type="scientific">Sphingobacterium bovistauri</name>
    <dbReference type="NCBI Taxonomy" id="2781959"/>
    <lineage>
        <taxon>Bacteria</taxon>
        <taxon>Pseudomonadati</taxon>
        <taxon>Bacteroidota</taxon>
        <taxon>Sphingobacteriia</taxon>
        <taxon>Sphingobacteriales</taxon>
        <taxon>Sphingobacteriaceae</taxon>
        <taxon>Sphingobacterium</taxon>
    </lineage>
</organism>
<accession>A0ABS7Z099</accession>
<dbReference type="Gene3D" id="2.60.120.260">
    <property type="entry name" value="Galactose-binding domain-like"/>
    <property type="match status" value="1"/>
</dbReference>
<gene>
    <name evidence="5" type="ORF">IPZ78_00160</name>
</gene>
<evidence type="ECO:0000313" key="5">
    <source>
        <dbReference type="EMBL" id="MCA5003556.1"/>
    </source>
</evidence>
<keyword evidence="6" id="KW-1185">Reference proteome</keyword>
<dbReference type="CDD" id="cd18821">
    <property type="entry name" value="GH43_Pc3Gal43A-like"/>
    <property type="match status" value="1"/>
</dbReference>
<sequence>MTQYDAINSGVSWIDNQGKAVSARGACIVKDRDKYYLFGEYKTDSANVFNGFACYSSKDLYNWTFERMALPVQVSGKLGKKRVGERPKVMRSTHTGEYVMYMHVDSLNYKDQFVGYATSKSITGPYTYQGALLYNDNPIKKWDLGSFQDDNGDGYILIHGGEIYKLNDDYKSVKSKINEKIASGFESPTMLKKDNLYYFLGSNLTSWERNDNYYYTSPSLSGPWTKQGYFAPQGSNTWNSQCTFVLPIKGDKTTTYMYMGDRWSFPKQNSAATYVWQPLKFNGNQLSMPKYVESWEIDLNSGIHKEIAASKYHSTTNSNSDIKFNGSWQKINDEGTYSNIKGDKLIIPFNGQRIKIYGASNLNSGYAKFSLFDGRGNLLYENIVDMYALANHVELKYISPILSKEDYELIIEVMGEGGIWSDKRRNGYGSKGNNVTISGFKIL</sequence>
<reference evidence="5" key="1">
    <citation type="submission" date="2020-10" db="EMBL/GenBank/DDBJ databases">
        <authorList>
            <person name="Lu T."/>
            <person name="Wang Q."/>
            <person name="Han X."/>
        </authorList>
    </citation>
    <scope>NUCLEOTIDE SEQUENCE</scope>
    <source>
        <strain evidence="5">WQ 366</strain>
    </source>
</reference>
<proteinExistence type="inferred from homology"/>